<keyword evidence="2" id="KW-1003">Cell membrane</keyword>
<evidence type="ECO:0000256" key="3">
    <source>
        <dbReference type="ARBA" id="ARBA00022553"/>
    </source>
</evidence>
<evidence type="ECO:0000256" key="4">
    <source>
        <dbReference type="ARBA" id="ARBA00022679"/>
    </source>
</evidence>
<dbReference type="InterPro" id="IPR001633">
    <property type="entry name" value="EAL_dom"/>
</dbReference>
<keyword evidence="12" id="KW-0175">Coiled coil</keyword>
<keyword evidence="11 13" id="KW-0472">Membrane</keyword>
<proteinExistence type="predicted"/>
<dbReference type="InterPro" id="IPR013767">
    <property type="entry name" value="PAS_fold"/>
</dbReference>
<feature type="domain" description="HAMP" evidence="17">
    <location>
        <begin position="189"/>
        <end position="241"/>
    </location>
</feature>
<dbReference type="SMART" id="SM00267">
    <property type="entry name" value="GGDEF"/>
    <property type="match status" value="1"/>
</dbReference>
<dbReference type="Gene3D" id="3.30.450.20">
    <property type="entry name" value="PAS domain"/>
    <property type="match status" value="2"/>
</dbReference>
<evidence type="ECO:0000256" key="6">
    <source>
        <dbReference type="ARBA" id="ARBA00022741"/>
    </source>
</evidence>
<evidence type="ECO:0000256" key="8">
    <source>
        <dbReference type="ARBA" id="ARBA00022840"/>
    </source>
</evidence>
<feature type="domain" description="GGDEF" evidence="18">
    <location>
        <begin position="455"/>
        <end position="588"/>
    </location>
</feature>
<evidence type="ECO:0000256" key="10">
    <source>
        <dbReference type="ARBA" id="ARBA00023012"/>
    </source>
</evidence>
<dbReference type="PROSITE" id="PS50113">
    <property type="entry name" value="PAC"/>
    <property type="match status" value="1"/>
</dbReference>
<dbReference type="NCBIfam" id="TIGR00254">
    <property type="entry name" value="GGDEF"/>
    <property type="match status" value="1"/>
</dbReference>
<dbReference type="CDD" id="cd06225">
    <property type="entry name" value="HAMP"/>
    <property type="match status" value="1"/>
</dbReference>
<protein>
    <submittedName>
        <fullName evidence="19">Uncharacterized protein</fullName>
    </submittedName>
</protein>
<dbReference type="InterPro" id="IPR043128">
    <property type="entry name" value="Rev_trsase/Diguanyl_cyclase"/>
</dbReference>
<dbReference type="Pfam" id="PF17203">
    <property type="entry name" value="sCache_3_2"/>
    <property type="match status" value="1"/>
</dbReference>
<dbReference type="Pfam" id="PF00563">
    <property type="entry name" value="EAL"/>
    <property type="match status" value="1"/>
</dbReference>
<evidence type="ECO:0000313" key="20">
    <source>
        <dbReference type="Proteomes" id="UP001053296"/>
    </source>
</evidence>
<dbReference type="InterPro" id="IPR035965">
    <property type="entry name" value="PAS-like_dom_sf"/>
</dbReference>
<feature type="domain" description="PAC" evidence="15">
    <location>
        <begin position="371"/>
        <end position="423"/>
    </location>
</feature>
<dbReference type="CDD" id="cd00130">
    <property type="entry name" value="PAS"/>
    <property type="match status" value="1"/>
</dbReference>
<dbReference type="Pfam" id="PF00672">
    <property type="entry name" value="HAMP"/>
    <property type="match status" value="1"/>
</dbReference>
<feature type="transmembrane region" description="Helical" evidence="13">
    <location>
        <begin position="6"/>
        <end position="29"/>
    </location>
</feature>
<feature type="domain" description="EAL" evidence="16">
    <location>
        <begin position="597"/>
        <end position="855"/>
    </location>
</feature>
<dbReference type="CDD" id="cd01948">
    <property type="entry name" value="EAL"/>
    <property type="match status" value="1"/>
</dbReference>
<evidence type="ECO:0000256" key="12">
    <source>
        <dbReference type="SAM" id="Coils"/>
    </source>
</evidence>
<accession>A0ABM7P757</accession>
<dbReference type="Gene3D" id="3.20.20.450">
    <property type="entry name" value="EAL domain"/>
    <property type="match status" value="1"/>
</dbReference>
<dbReference type="RefSeq" id="WP_229590693.1">
    <property type="nucleotide sequence ID" value="NZ_AP024485.1"/>
</dbReference>
<evidence type="ECO:0000256" key="2">
    <source>
        <dbReference type="ARBA" id="ARBA00022475"/>
    </source>
</evidence>
<dbReference type="InterPro" id="IPR033463">
    <property type="entry name" value="sCache_3"/>
</dbReference>
<dbReference type="InterPro" id="IPR029151">
    <property type="entry name" value="Sensor-like_sf"/>
</dbReference>
<evidence type="ECO:0000256" key="1">
    <source>
        <dbReference type="ARBA" id="ARBA00004651"/>
    </source>
</evidence>
<organism evidence="19 20">
    <name type="scientific">Pseudodesulfovibrio sediminis</name>
    <dbReference type="NCBI Taxonomy" id="2810563"/>
    <lineage>
        <taxon>Bacteria</taxon>
        <taxon>Pseudomonadati</taxon>
        <taxon>Thermodesulfobacteriota</taxon>
        <taxon>Desulfovibrionia</taxon>
        <taxon>Desulfovibrionales</taxon>
        <taxon>Desulfovibrionaceae</taxon>
    </lineage>
</organism>
<dbReference type="InterPro" id="IPR003660">
    <property type="entry name" value="HAMP_dom"/>
</dbReference>
<dbReference type="Pfam" id="PF00990">
    <property type="entry name" value="GGDEF"/>
    <property type="match status" value="1"/>
</dbReference>
<dbReference type="PANTHER" id="PTHR44757">
    <property type="entry name" value="DIGUANYLATE CYCLASE DGCP"/>
    <property type="match status" value="1"/>
</dbReference>
<sequence>MRAPKLFIKPLLFMVVLFGMIAVVTSYTFGSRLRREMSREYESKALALARSIAESDIATILGQDAGGVQARIDHYLDIAAVSYVVVTDEDGQLLAHTFVPFVPEKIRQIVSDTNIRVQASEHMMREVSLGDKQYLHVSSPILSGLAGFVHIGMDMAVINRNIHESLVEQQIVMLALFLISSLLLFLFILNISKPLTALSQYAGRVAVKDFCDVPEITSNDEVGQLARAMAAMTGQISELVTSLEDRVQQKTHELKEARDALKEKVDERTSELMRTNTQLKIEIAERKVIGDALRKAETKYRTIFENAVEGIYQSSLGGRFQDTNPALARILGYKTPEELMSSIYDIGTQMYVDPNRRKDLLNRFERMDEIKNFVSKVRKRDGRIIWISENVRKIMDKDGNVLCFEGSVEDITMRKKAEDQLKRQAFHDPLTGLPNRALFLDHLRMAMERGRRGRHLFSVLYMDLDRFKVVNDSLGHEAGDELLRGVARVLENCGRSTDTIARFGGDEFAILQEDISAPKDAITIARRILEGVRQPFSIGGNEVFTSASLGIVLKTDGYDRPEALLRDADTAMYRAKELGKSRFKVFNRKMHDQALQLMELETDLRRAVDLREFEVFYQPIMDITKRRVSGFEALVRWRHPEHGIIGPNDFISLAEDTGLVYAIDNLVLEEACTQIKLWQHALGVDSGADLTVNVNISGRNFGQSMLVSQVGRAIDDAGLDPASLKIEITESALMDNPSVAEDMLQQLKGLGVSVCIDDFGTGYSSLSYLQRFPIDVVKVDRSFIIEVETDTDSQAIVRTVFSLGESMGLTIVAEGVETKAQLDFLEGEGCQFVQGYFFHKPLTVEQVDTLLADMRLDN</sequence>
<dbReference type="InterPro" id="IPR035919">
    <property type="entry name" value="EAL_sf"/>
</dbReference>
<feature type="coiled-coil region" evidence="12">
    <location>
        <begin position="240"/>
        <end position="267"/>
    </location>
</feature>
<evidence type="ECO:0000256" key="11">
    <source>
        <dbReference type="ARBA" id="ARBA00023136"/>
    </source>
</evidence>
<evidence type="ECO:0000259" key="17">
    <source>
        <dbReference type="PROSITE" id="PS50885"/>
    </source>
</evidence>
<comment type="subcellular location">
    <subcellularLocation>
        <location evidence="1">Cell membrane</location>
        <topology evidence="1">Multi-pass membrane protein</topology>
    </subcellularLocation>
</comment>
<gene>
    <name evidence="19" type="ORF">PSDVSF_19410</name>
</gene>
<dbReference type="InterPro" id="IPR052155">
    <property type="entry name" value="Biofilm_reg_signaling"/>
</dbReference>
<dbReference type="PANTHER" id="PTHR44757:SF2">
    <property type="entry name" value="BIOFILM ARCHITECTURE MAINTENANCE PROTEIN MBAA"/>
    <property type="match status" value="1"/>
</dbReference>
<keyword evidence="3" id="KW-0597">Phosphoprotein</keyword>
<evidence type="ECO:0000259" key="16">
    <source>
        <dbReference type="PROSITE" id="PS50883"/>
    </source>
</evidence>
<dbReference type="CDD" id="cd01949">
    <property type="entry name" value="GGDEF"/>
    <property type="match status" value="1"/>
</dbReference>
<keyword evidence="9 13" id="KW-1133">Transmembrane helix</keyword>
<dbReference type="Gene3D" id="3.30.70.270">
    <property type="match status" value="1"/>
</dbReference>
<evidence type="ECO:0000259" key="15">
    <source>
        <dbReference type="PROSITE" id="PS50113"/>
    </source>
</evidence>
<keyword evidence="8" id="KW-0067">ATP-binding</keyword>
<dbReference type="InterPro" id="IPR000700">
    <property type="entry name" value="PAS-assoc_C"/>
</dbReference>
<keyword evidence="20" id="KW-1185">Reference proteome</keyword>
<evidence type="ECO:0000256" key="9">
    <source>
        <dbReference type="ARBA" id="ARBA00022989"/>
    </source>
</evidence>
<evidence type="ECO:0000256" key="7">
    <source>
        <dbReference type="ARBA" id="ARBA00022777"/>
    </source>
</evidence>
<feature type="domain" description="PAS" evidence="14">
    <location>
        <begin position="296"/>
        <end position="371"/>
    </location>
</feature>
<keyword evidence="5 13" id="KW-0812">Transmembrane</keyword>
<feature type="transmembrane region" description="Helical" evidence="13">
    <location>
        <begin position="171"/>
        <end position="191"/>
    </location>
</feature>
<dbReference type="SUPFAM" id="SSF55785">
    <property type="entry name" value="PYP-like sensor domain (PAS domain)"/>
    <property type="match status" value="1"/>
</dbReference>
<name>A0ABM7P757_9BACT</name>
<keyword evidence="7" id="KW-0418">Kinase</keyword>
<dbReference type="SMART" id="SM00304">
    <property type="entry name" value="HAMP"/>
    <property type="match status" value="1"/>
</dbReference>
<dbReference type="PROSITE" id="PS50885">
    <property type="entry name" value="HAMP"/>
    <property type="match status" value="1"/>
</dbReference>
<evidence type="ECO:0000256" key="5">
    <source>
        <dbReference type="ARBA" id="ARBA00022692"/>
    </source>
</evidence>
<dbReference type="NCBIfam" id="TIGR00229">
    <property type="entry name" value="sensory_box"/>
    <property type="match status" value="1"/>
</dbReference>
<keyword evidence="10" id="KW-0902">Two-component regulatory system</keyword>
<dbReference type="Proteomes" id="UP001053296">
    <property type="component" value="Chromosome"/>
</dbReference>
<evidence type="ECO:0000256" key="13">
    <source>
        <dbReference type="SAM" id="Phobius"/>
    </source>
</evidence>
<evidence type="ECO:0000259" key="14">
    <source>
        <dbReference type="PROSITE" id="PS50112"/>
    </source>
</evidence>
<keyword evidence="6" id="KW-0547">Nucleotide-binding</keyword>
<reference evidence="19" key="1">
    <citation type="journal article" date="2022" name="Arch. Microbiol.">
        <title>Pseudodesulfovibrio sediminis sp. nov., a mesophilic and neutrophilic sulfate-reducing bacterium isolated from sediment of a brackish lake.</title>
        <authorList>
            <person name="Takahashi A."/>
            <person name="Kojima H."/>
            <person name="Watanabe M."/>
            <person name="Fukui M."/>
        </authorList>
    </citation>
    <scope>NUCLEOTIDE SEQUENCE</scope>
    <source>
        <strain evidence="19">SF6</strain>
    </source>
</reference>
<dbReference type="SUPFAM" id="SSF103190">
    <property type="entry name" value="Sensory domain-like"/>
    <property type="match status" value="1"/>
</dbReference>
<evidence type="ECO:0000259" key="18">
    <source>
        <dbReference type="PROSITE" id="PS50887"/>
    </source>
</evidence>
<keyword evidence="4" id="KW-0808">Transferase</keyword>
<dbReference type="SUPFAM" id="SSF158472">
    <property type="entry name" value="HAMP domain-like"/>
    <property type="match status" value="1"/>
</dbReference>
<evidence type="ECO:0000313" key="19">
    <source>
        <dbReference type="EMBL" id="BCS88699.1"/>
    </source>
</evidence>
<dbReference type="PROSITE" id="PS50887">
    <property type="entry name" value="GGDEF"/>
    <property type="match status" value="1"/>
</dbReference>
<dbReference type="SMART" id="SM00052">
    <property type="entry name" value="EAL"/>
    <property type="match status" value="1"/>
</dbReference>
<dbReference type="PROSITE" id="PS50883">
    <property type="entry name" value="EAL"/>
    <property type="match status" value="1"/>
</dbReference>
<dbReference type="PROSITE" id="PS50112">
    <property type="entry name" value="PAS"/>
    <property type="match status" value="1"/>
</dbReference>
<dbReference type="SUPFAM" id="SSF55073">
    <property type="entry name" value="Nucleotide cyclase"/>
    <property type="match status" value="1"/>
</dbReference>
<dbReference type="InterPro" id="IPR029787">
    <property type="entry name" value="Nucleotide_cyclase"/>
</dbReference>
<dbReference type="InterPro" id="IPR000014">
    <property type="entry name" value="PAS"/>
</dbReference>
<dbReference type="SUPFAM" id="SSF141868">
    <property type="entry name" value="EAL domain-like"/>
    <property type="match status" value="1"/>
</dbReference>
<dbReference type="InterPro" id="IPR000160">
    <property type="entry name" value="GGDEF_dom"/>
</dbReference>
<dbReference type="Pfam" id="PF00989">
    <property type="entry name" value="PAS"/>
    <property type="match status" value="1"/>
</dbReference>
<dbReference type="Gene3D" id="6.10.340.10">
    <property type="match status" value="1"/>
</dbReference>
<dbReference type="EMBL" id="AP024485">
    <property type="protein sequence ID" value="BCS88699.1"/>
    <property type="molecule type" value="Genomic_DNA"/>
</dbReference>